<dbReference type="Proteomes" id="UP000034750">
    <property type="component" value="Unassembled WGS sequence"/>
</dbReference>
<accession>A0A0M3G6T6</accession>
<evidence type="ECO:0000313" key="2">
    <source>
        <dbReference type="Proteomes" id="UP000034750"/>
    </source>
</evidence>
<dbReference type="EMBL" id="LCTK01000024">
    <property type="protein sequence ID" value="KKZ58555.1"/>
    <property type="molecule type" value="Genomic_DNA"/>
</dbReference>
<proteinExistence type="predicted"/>
<gene>
    <name evidence="1" type="ORF">AAX18_05550</name>
</gene>
<dbReference type="RefSeq" id="WP_046953225.1">
    <property type="nucleotide sequence ID" value="NZ_CP031238.1"/>
</dbReference>
<comment type="caution">
    <text evidence="1">The sequence shown here is derived from an EMBL/GenBank/DDBJ whole genome shotgun (WGS) entry which is preliminary data.</text>
</comment>
<evidence type="ECO:0000313" key="1">
    <source>
        <dbReference type="EMBL" id="KKZ58555.1"/>
    </source>
</evidence>
<name>A0A0M3G6T6_HAEHA</name>
<sequence>MANRIIQVEQCQINLLKLQMDGLSQLESMLLALYINPDVFDEMDSFDIAYTIKGIKNLLSYIKVDMEERIAFIEGLQEESND</sequence>
<dbReference type="PATRIC" id="fig|726.54.peg.1108"/>
<reference evidence="1 2" key="1">
    <citation type="submission" date="2015-05" db="EMBL/GenBank/DDBJ databases">
        <title>Comparative analyses of the lipooligosaccharides from nottypeable Haemophilus influenzae and Haemophilus haemolyticus.</title>
        <authorList>
            <person name="Post D.M.B."/>
            <person name="Ketterer M.R."/>
            <person name="Coffin J.E."/>
            <person name="Reinders L.M."/>
            <person name="Munson R.S.Jr."/>
            <person name="Bair T.B."/>
            <person name="Murphy T.F."/>
            <person name="Foster E."/>
            <person name="Gibson B.W."/>
            <person name="Apicella M.A."/>
        </authorList>
    </citation>
    <scope>NUCLEOTIDE SEQUENCE [LARGE SCALE GENOMIC DNA]</scope>
    <source>
        <strain evidence="1 2">11P18</strain>
    </source>
</reference>
<organism evidence="1 2">
    <name type="scientific">Haemophilus haemolyticus</name>
    <dbReference type="NCBI Taxonomy" id="726"/>
    <lineage>
        <taxon>Bacteria</taxon>
        <taxon>Pseudomonadati</taxon>
        <taxon>Pseudomonadota</taxon>
        <taxon>Gammaproteobacteria</taxon>
        <taxon>Pasteurellales</taxon>
        <taxon>Pasteurellaceae</taxon>
        <taxon>Haemophilus</taxon>
    </lineage>
</organism>
<protein>
    <submittedName>
        <fullName evidence="1">Uncharacterized protein</fullName>
    </submittedName>
</protein>
<dbReference type="AlphaFoldDB" id="A0A0M3G6T6"/>